<keyword evidence="4" id="KW-1133">Transmembrane helix</keyword>
<keyword evidence="1" id="KW-0145">Chemotaxis</keyword>
<dbReference type="InterPro" id="IPR013587">
    <property type="entry name" value="Nitrate/nitrite_sensing"/>
</dbReference>
<dbReference type="PROSITE" id="PS50906">
    <property type="entry name" value="NIT"/>
    <property type="match status" value="1"/>
</dbReference>
<dbReference type="InterPro" id="IPR010910">
    <property type="entry name" value="Nitrate/nitrite_sensing_bac"/>
</dbReference>
<evidence type="ECO:0000256" key="3">
    <source>
        <dbReference type="PROSITE-ProRule" id="PRU00284"/>
    </source>
</evidence>
<comment type="caution">
    <text evidence="7">The sequence shown here is derived from an EMBL/GenBank/DDBJ whole genome shotgun (WGS) entry which is preliminary data.</text>
</comment>
<comment type="similarity">
    <text evidence="2">Belongs to the methyl-accepting chemotaxis (MCP) protein family.</text>
</comment>
<keyword evidence="8" id="KW-1185">Reference proteome</keyword>
<evidence type="ECO:0000313" key="8">
    <source>
        <dbReference type="Proteomes" id="UP000060487"/>
    </source>
</evidence>
<organism evidence="7 8">
    <name type="scientific">Candidatus Magnetominusculus xianensis</name>
    <dbReference type="NCBI Taxonomy" id="1748249"/>
    <lineage>
        <taxon>Bacteria</taxon>
        <taxon>Pseudomonadati</taxon>
        <taxon>Nitrospirota</taxon>
        <taxon>Nitrospiria</taxon>
        <taxon>Nitrospirales</taxon>
        <taxon>Nitrospiraceae</taxon>
        <taxon>Candidatus Magnetominusculus</taxon>
    </lineage>
</organism>
<gene>
    <name evidence="7" type="ORF">ASN18_0645</name>
</gene>
<dbReference type="RefSeq" id="WP_085051174.1">
    <property type="nucleotide sequence ID" value="NZ_LNQR01000026.1"/>
</dbReference>
<evidence type="ECO:0000256" key="1">
    <source>
        <dbReference type="ARBA" id="ARBA00022500"/>
    </source>
</evidence>
<dbReference type="Gene3D" id="1.10.287.950">
    <property type="entry name" value="Methyl-accepting chemotaxis protein"/>
    <property type="match status" value="1"/>
</dbReference>
<feature type="domain" description="Methyl-accepting transducer" evidence="5">
    <location>
        <begin position="389"/>
        <end position="604"/>
    </location>
</feature>
<feature type="domain" description="NIT" evidence="6">
    <location>
        <begin position="50"/>
        <end position="300"/>
    </location>
</feature>
<dbReference type="SUPFAM" id="SSF58104">
    <property type="entry name" value="Methyl-accepting chemotaxis protein (MCP) signaling domain"/>
    <property type="match status" value="1"/>
</dbReference>
<name>A0ABR5SMI7_9BACT</name>
<accession>A0ABR5SMI7</accession>
<evidence type="ECO:0000259" key="5">
    <source>
        <dbReference type="PROSITE" id="PS50111"/>
    </source>
</evidence>
<protein>
    <submittedName>
        <fullName evidence="7">Chemotaxis protein</fullName>
    </submittedName>
</protein>
<evidence type="ECO:0000313" key="7">
    <source>
        <dbReference type="EMBL" id="KWT91948.1"/>
    </source>
</evidence>
<dbReference type="Pfam" id="PF08376">
    <property type="entry name" value="NIT"/>
    <property type="match status" value="1"/>
</dbReference>
<proteinExistence type="inferred from homology"/>
<dbReference type="Proteomes" id="UP000060487">
    <property type="component" value="Unassembled WGS sequence"/>
</dbReference>
<dbReference type="PROSITE" id="PS50111">
    <property type="entry name" value="CHEMOTAXIS_TRANSDUC_2"/>
    <property type="match status" value="1"/>
</dbReference>
<dbReference type="InterPro" id="IPR004090">
    <property type="entry name" value="Chemotax_Me-accpt_rcpt"/>
</dbReference>
<evidence type="ECO:0000256" key="4">
    <source>
        <dbReference type="SAM" id="Phobius"/>
    </source>
</evidence>
<dbReference type="PANTHER" id="PTHR43531:SF11">
    <property type="entry name" value="METHYL-ACCEPTING CHEMOTAXIS PROTEIN 3"/>
    <property type="match status" value="1"/>
</dbReference>
<dbReference type="Pfam" id="PF00015">
    <property type="entry name" value="MCPsignal"/>
    <property type="match status" value="1"/>
</dbReference>
<evidence type="ECO:0000259" key="6">
    <source>
        <dbReference type="PROSITE" id="PS50906"/>
    </source>
</evidence>
<dbReference type="EMBL" id="LNQR01000026">
    <property type="protein sequence ID" value="KWT91948.1"/>
    <property type="molecule type" value="Genomic_DNA"/>
</dbReference>
<feature type="transmembrane region" description="Helical" evidence="4">
    <location>
        <begin position="308"/>
        <end position="328"/>
    </location>
</feature>
<dbReference type="PRINTS" id="PR00260">
    <property type="entry name" value="CHEMTRNSDUCR"/>
</dbReference>
<dbReference type="PANTHER" id="PTHR43531">
    <property type="entry name" value="PROTEIN ICFG"/>
    <property type="match status" value="1"/>
</dbReference>
<dbReference type="InterPro" id="IPR004089">
    <property type="entry name" value="MCPsignal_dom"/>
</dbReference>
<keyword evidence="4" id="KW-0472">Membrane</keyword>
<sequence>MDNISLKNKLIILLILPLAGFLYFSLTGVSDRYTMLKEMKSLHSLSTLAVKISSFVHETQKERGMTAGFIGSAGKKFSSELTAQRAKTDEKIKELNDFLQGFKSSAYGSSFQEKLSGALKNLDSLKSKRDAASSLTIPVAEAIGYYSAVISDFLGMVSSIAGLSTNAEVVKLASAYVNFLYGKEQAGVERATLSNTFAADRFAPGLFVKFVSLVAAQDTYNKMFFSFAADSQKEFYKSKMTGKTIDEIERMRKTAIEKAAEGAFGIDPAYWFNTITDKINLLKEVEDSLSGDLEAKTSALTNTARSYLLFYLILSIILIALALLITYITTTGILRQLGAEPSVVVDIAQKIATGDLTVSFKGDKLTGLYAAMKHMVENLQGIVSNVKTVSDSVTNGSNELMESSRQIAEGATEQASAVEETSASVEEMSSIIRQTADNSKDTERTAAAVAAEAKESGRAMEEAVSVMNKIAGKISIIDEISRQTNLLALNAAIEAARAGDYGKGFAVVASEVRKLAEKSQSAAAEIMELSSSSVKIAGTTAEMLRKLVIDIQKTASLVGEISASTKEQDVGAQQINTAMQQLDKVIQRNASSTESLHTMSEKLSSEAQQLQDAITFFKVNDNLIDYH</sequence>
<dbReference type="SMART" id="SM00283">
    <property type="entry name" value="MA"/>
    <property type="match status" value="1"/>
</dbReference>
<dbReference type="InterPro" id="IPR051310">
    <property type="entry name" value="MCP_chemotaxis"/>
</dbReference>
<evidence type="ECO:0000256" key="2">
    <source>
        <dbReference type="ARBA" id="ARBA00029447"/>
    </source>
</evidence>
<keyword evidence="3" id="KW-0807">Transducer</keyword>
<reference evidence="7 8" key="1">
    <citation type="submission" date="2015-11" db="EMBL/GenBank/DDBJ databases">
        <authorList>
            <person name="Lin W."/>
        </authorList>
    </citation>
    <scope>NUCLEOTIDE SEQUENCE [LARGE SCALE GENOMIC DNA]</scope>
    <source>
        <strain evidence="7 8">HCH-1</strain>
    </source>
</reference>
<keyword evidence="4" id="KW-0812">Transmembrane</keyword>